<dbReference type="RefSeq" id="WP_131532512.1">
    <property type="nucleotide sequence ID" value="NZ_SJSO01000017.1"/>
</dbReference>
<reference evidence="1 2" key="1">
    <citation type="submission" date="2019-02" db="EMBL/GenBank/DDBJ databases">
        <title>Pedobacter sp. RP-3-21 sp. nov., isolated from Arctic soil.</title>
        <authorList>
            <person name="Dahal R.H."/>
        </authorList>
    </citation>
    <scope>NUCLEOTIDE SEQUENCE [LARGE SCALE GENOMIC DNA]</scope>
    <source>
        <strain evidence="1 2">RP-3-21</strain>
    </source>
</reference>
<evidence type="ECO:0000313" key="1">
    <source>
        <dbReference type="EMBL" id="TCD22008.1"/>
    </source>
</evidence>
<organism evidence="1 2">
    <name type="scientific">Pedobacter psychrodurus</name>
    <dbReference type="NCBI Taxonomy" id="2530456"/>
    <lineage>
        <taxon>Bacteria</taxon>
        <taxon>Pseudomonadati</taxon>
        <taxon>Bacteroidota</taxon>
        <taxon>Sphingobacteriia</taxon>
        <taxon>Sphingobacteriales</taxon>
        <taxon>Sphingobacteriaceae</taxon>
        <taxon>Pedobacter</taxon>
    </lineage>
</organism>
<dbReference type="AlphaFoldDB" id="A0A4R0PRZ7"/>
<protein>
    <recommendedName>
        <fullName evidence="3">Carboxypeptidase family protein</fullName>
    </recommendedName>
</protein>
<dbReference type="Proteomes" id="UP000293925">
    <property type="component" value="Unassembled WGS sequence"/>
</dbReference>
<sequence length="240" mass="26418">MKLKLIVIVMILSFVTTAFGQTVITLKSGEIIEGNVTSLINGILKISFKGNPINIKQSELKSIDFVKEDLKTIASNKNLSNGELKGVVTYYFNKNYGDKPDVGAKIYVRKTDTTGRKQSPTAKYERAAVLKYLVDNKVDVEKYSSQLKEMNGDTKAGFDELSSAVIKDMYSIERDETAKIVTADGNGSYSVKLSPGLYEVIITSKGRTSLTVAEINGKIATKIISIKSDDVKTIDYRFGL</sequence>
<dbReference type="EMBL" id="SJSO01000017">
    <property type="protein sequence ID" value="TCD22008.1"/>
    <property type="molecule type" value="Genomic_DNA"/>
</dbReference>
<evidence type="ECO:0008006" key="3">
    <source>
        <dbReference type="Google" id="ProtNLM"/>
    </source>
</evidence>
<comment type="caution">
    <text evidence="1">The sequence shown here is derived from an EMBL/GenBank/DDBJ whole genome shotgun (WGS) entry which is preliminary data.</text>
</comment>
<name>A0A4R0PRZ7_9SPHI</name>
<proteinExistence type="predicted"/>
<dbReference type="OrthoDB" id="1490884at2"/>
<evidence type="ECO:0000313" key="2">
    <source>
        <dbReference type="Proteomes" id="UP000293925"/>
    </source>
</evidence>
<gene>
    <name evidence="1" type="ORF">EZ456_17860</name>
</gene>
<accession>A0A4R0PRZ7</accession>
<keyword evidence="2" id="KW-1185">Reference proteome</keyword>